<accession>A0ABP6E8Q6</accession>
<dbReference type="Proteomes" id="UP001500151">
    <property type="component" value="Unassembled WGS sequence"/>
</dbReference>
<comment type="caution">
    <text evidence="1">The sequence shown here is derived from an EMBL/GenBank/DDBJ whole genome shotgun (WGS) entry which is preliminary data.</text>
</comment>
<evidence type="ECO:0000313" key="1">
    <source>
        <dbReference type="EMBL" id="GAA2662961.1"/>
    </source>
</evidence>
<name>A0ABP6E8Q6_9ACTN</name>
<sequence length="86" mass="9190">MTERAALMPTQPGTRRLSAEFVEWMMALPGGWVTQTEGLSRAAQLRLLGNSVVPRQAAHAVDILLGQDVPSHDSLPPCGARAGGQR</sequence>
<keyword evidence="2" id="KW-1185">Reference proteome</keyword>
<reference evidence="2" key="1">
    <citation type="journal article" date="2019" name="Int. J. Syst. Evol. Microbiol.">
        <title>The Global Catalogue of Microorganisms (GCM) 10K type strain sequencing project: providing services to taxonomists for standard genome sequencing and annotation.</title>
        <authorList>
            <consortium name="The Broad Institute Genomics Platform"/>
            <consortium name="The Broad Institute Genome Sequencing Center for Infectious Disease"/>
            <person name="Wu L."/>
            <person name="Ma J."/>
        </authorList>
    </citation>
    <scope>NUCLEOTIDE SEQUENCE [LARGE SCALE GENOMIC DNA]</scope>
    <source>
        <strain evidence="2">JCM 4524</strain>
    </source>
</reference>
<gene>
    <name evidence="1" type="ORF">GCM10010307_82480</name>
</gene>
<organism evidence="1 2">
    <name type="scientific">Streptomyces vastus</name>
    <dbReference type="NCBI Taxonomy" id="285451"/>
    <lineage>
        <taxon>Bacteria</taxon>
        <taxon>Bacillati</taxon>
        <taxon>Actinomycetota</taxon>
        <taxon>Actinomycetes</taxon>
        <taxon>Kitasatosporales</taxon>
        <taxon>Streptomycetaceae</taxon>
        <taxon>Streptomyces</taxon>
    </lineage>
</organism>
<protein>
    <recommendedName>
        <fullName evidence="3">DNA (cytosine-5-)-methyltransferase</fullName>
    </recommendedName>
</protein>
<evidence type="ECO:0000313" key="2">
    <source>
        <dbReference type="Proteomes" id="UP001500151"/>
    </source>
</evidence>
<evidence type="ECO:0008006" key="3">
    <source>
        <dbReference type="Google" id="ProtNLM"/>
    </source>
</evidence>
<dbReference type="EMBL" id="BAAASJ010000124">
    <property type="protein sequence ID" value="GAA2662961.1"/>
    <property type="molecule type" value="Genomic_DNA"/>
</dbReference>
<proteinExistence type="predicted"/>